<dbReference type="Proteomes" id="UP000600247">
    <property type="component" value="Unassembled WGS sequence"/>
</dbReference>
<dbReference type="GO" id="GO:0005524">
    <property type="term" value="F:ATP binding"/>
    <property type="evidence" value="ECO:0007669"/>
    <property type="project" value="UniProtKB-KW"/>
</dbReference>
<proteinExistence type="predicted"/>
<evidence type="ECO:0000313" key="9">
    <source>
        <dbReference type="EMBL" id="GGG75761.1"/>
    </source>
</evidence>
<comment type="subcellular location">
    <subcellularLocation>
        <location evidence="1">Cell membrane</location>
        <topology evidence="1">Peripheral membrane protein</topology>
    </subcellularLocation>
</comment>
<keyword evidence="9" id="KW-0547">Nucleotide-binding</keyword>
<keyword evidence="4" id="KW-0410">Iron transport</keyword>
<keyword evidence="3" id="KW-1003">Cell membrane</keyword>
<dbReference type="PANTHER" id="PTHR42771:SF2">
    <property type="entry name" value="IRON(3+)-HYDROXAMATE IMPORT ATP-BINDING PROTEIN FHUC"/>
    <property type="match status" value="1"/>
</dbReference>
<evidence type="ECO:0000256" key="7">
    <source>
        <dbReference type="ARBA" id="ARBA00023136"/>
    </source>
</evidence>
<dbReference type="InterPro" id="IPR038729">
    <property type="entry name" value="Rad50/SbcC_AAA"/>
</dbReference>
<dbReference type="PANTHER" id="PTHR42771">
    <property type="entry name" value="IRON(3+)-HYDROXAMATE IMPORT ATP-BINDING PROTEIN FHUC"/>
    <property type="match status" value="1"/>
</dbReference>
<organism evidence="9 10">
    <name type="scientific">Paenibacillus radicis</name>
    <name type="common">ex Gao et al. 2016</name>
    <dbReference type="NCBI Taxonomy" id="1737354"/>
    <lineage>
        <taxon>Bacteria</taxon>
        <taxon>Bacillati</taxon>
        <taxon>Bacillota</taxon>
        <taxon>Bacilli</taxon>
        <taxon>Bacillales</taxon>
        <taxon>Paenibacillaceae</taxon>
        <taxon>Paenibacillus</taxon>
    </lineage>
</organism>
<dbReference type="InterPro" id="IPR003593">
    <property type="entry name" value="AAA+_ATPase"/>
</dbReference>
<evidence type="ECO:0000256" key="2">
    <source>
        <dbReference type="ARBA" id="ARBA00022448"/>
    </source>
</evidence>
<dbReference type="GO" id="GO:0016887">
    <property type="term" value="F:ATP hydrolysis activity"/>
    <property type="evidence" value="ECO:0007669"/>
    <property type="project" value="InterPro"/>
</dbReference>
<protein>
    <submittedName>
        <fullName evidence="9">ABC transporter ATP-binding protein</fullName>
    </submittedName>
</protein>
<evidence type="ECO:0000256" key="1">
    <source>
        <dbReference type="ARBA" id="ARBA00004202"/>
    </source>
</evidence>
<dbReference type="InterPro" id="IPR051535">
    <property type="entry name" value="Siderophore_ABC-ATPase"/>
</dbReference>
<dbReference type="GO" id="GO:0005886">
    <property type="term" value="C:plasma membrane"/>
    <property type="evidence" value="ECO:0007669"/>
    <property type="project" value="UniProtKB-SubCell"/>
</dbReference>
<keyword evidence="6" id="KW-0406">Ion transport</keyword>
<evidence type="ECO:0000313" key="10">
    <source>
        <dbReference type="Proteomes" id="UP000600247"/>
    </source>
</evidence>
<dbReference type="GO" id="GO:0006826">
    <property type="term" value="P:iron ion transport"/>
    <property type="evidence" value="ECO:0007669"/>
    <property type="project" value="UniProtKB-KW"/>
</dbReference>
<dbReference type="SUPFAM" id="SSF52540">
    <property type="entry name" value="P-loop containing nucleoside triphosphate hydrolases"/>
    <property type="match status" value="1"/>
</dbReference>
<evidence type="ECO:0000256" key="5">
    <source>
        <dbReference type="ARBA" id="ARBA00023004"/>
    </source>
</evidence>
<gene>
    <name evidence="9" type="ORF">GCM10010918_35160</name>
</gene>
<sequence length="245" mass="27776">MTFLKRASFDWKAAEADGRLGSYPFHIPALQRVDELDLDSNITFFIGENGSGKSTLLEAIAHLCGFNIVGGKSSLLSKEKDDVSLASIIKLSWTPKVSNGFFFRAETFDAFADYIDELAKEDGRAYDSYGGKSLNEQSHGQAFLSLFTNRLGGKGIYLLDEPESALSPQNQLAFIRRIWEMEREGLSQFIIATHSPILLSYPGATIWSFDHDPIKRADYEETEHYRLTKDFLNNRGRYFRTLFEE</sequence>
<dbReference type="RefSeq" id="WP_188890493.1">
    <property type="nucleotide sequence ID" value="NZ_BMHY01000006.1"/>
</dbReference>
<dbReference type="Pfam" id="PF13476">
    <property type="entry name" value="AAA_23"/>
    <property type="match status" value="1"/>
</dbReference>
<dbReference type="Gene3D" id="3.40.50.300">
    <property type="entry name" value="P-loop containing nucleotide triphosphate hydrolases"/>
    <property type="match status" value="2"/>
</dbReference>
<dbReference type="Pfam" id="PF13304">
    <property type="entry name" value="AAA_21"/>
    <property type="match status" value="1"/>
</dbReference>
<dbReference type="GO" id="GO:0006302">
    <property type="term" value="P:double-strand break repair"/>
    <property type="evidence" value="ECO:0007669"/>
    <property type="project" value="InterPro"/>
</dbReference>
<keyword evidence="7" id="KW-0472">Membrane</keyword>
<feature type="domain" description="AAA+ ATPase" evidence="8">
    <location>
        <begin position="39"/>
        <end position="228"/>
    </location>
</feature>
<keyword evidence="5" id="KW-0408">Iron</keyword>
<dbReference type="InterPro" id="IPR003959">
    <property type="entry name" value="ATPase_AAA_core"/>
</dbReference>
<dbReference type="EMBL" id="BMHY01000006">
    <property type="protein sequence ID" value="GGG75761.1"/>
    <property type="molecule type" value="Genomic_DNA"/>
</dbReference>
<accession>A0A917HDP2</accession>
<keyword evidence="9" id="KW-0067">ATP-binding</keyword>
<dbReference type="SMART" id="SM00382">
    <property type="entry name" value="AAA"/>
    <property type="match status" value="1"/>
</dbReference>
<evidence type="ECO:0000256" key="6">
    <source>
        <dbReference type="ARBA" id="ARBA00023065"/>
    </source>
</evidence>
<evidence type="ECO:0000256" key="3">
    <source>
        <dbReference type="ARBA" id="ARBA00022475"/>
    </source>
</evidence>
<name>A0A917HDP2_9BACL</name>
<dbReference type="AlphaFoldDB" id="A0A917HDP2"/>
<keyword evidence="10" id="KW-1185">Reference proteome</keyword>
<evidence type="ECO:0000256" key="4">
    <source>
        <dbReference type="ARBA" id="ARBA00022496"/>
    </source>
</evidence>
<reference evidence="9 10" key="1">
    <citation type="journal article" date="2014" name="Int. J. Syst. Evol. Microbiol.">
        <title>Complete genome sequence of Corynebacterium casei LMG S-19264T (=DSM 44701T), isolated from a smear-ripened cheese.</title>
        <authorList>
            <consortium name="US DOE Joint Genome Institute (JGI-PGF)"/>
            <person name="Walter F."/>
            <person name="Albersmeier A."/>
            <person name="Kalinowski J."/>
            <person name="Ruckert C."/>
        </authorList>
    </citation>
    <scope>NUCLEOTIDE SEQUENCE [LARGE SCALE GENOMIC DNA]</scope>
    <source>
        <strain evidence="9 10">CGMCC 1.15286</strain>
    </source>
</reference>
<evidence type="ECO:0000259" key="8">
    <source>
        <dbReference type="SMART" id="SM00382"/>
    </source>
</evidence>
<keyword evidence="2" id="KW-0813">Transport</keyword>
<dbReference type="CDD" id="cd00267">
    <property type="entry name" value="ABC_ATPase"/>
    <property type="match status" value="1"/>
</dbReference>
<comment type="caution">
    <text evidence="9">The sequence shown here is derived from an EMBL/GenBank/DDBJ whole genome shotgun (WGS) entry which is preliminary data.</text>
</comment>
<dbReference type="InterPro" id="IPR027417">
    <property type="entry name" value="P-loop_NTPase"/>
</dbReference>